<dbReference type="InterPro" id="IPR057078">
    <property type="entry name" value="HYR-4C"/>
</dbReference>
<feature type="non-terminal residue" evidence="2">
    <location>
        <position position="1"/>
    </location>
</feature>
<accession>A0A1H6XQ33</accession>
<dbReference type="Pfam" id="PF23237">
    <property type="entry name" value="HYR_4C"/>
    <property type="match status" value="1"/>
</dbReference>
<name>A0A1H6XQ33_9FLAO</name>
<dbReference type="RefSeq" id="WP_143055660.1">
    <property type="nucleotide sequence ID" value="NZ_FNYA01000009.1"/>
</dbReference>
<dbReference type="EMBL" id="FNYA01000009">
    <property type="protein sequence ID" value="SEJ31188.1"/>
    <property type="molecule type" value="Genomic_DNA"/>
</dbReference>
<reference evidence="3" key="1">
    <citation type="submission" date="2016-10" db="EMBL/GenBank/DDBJ databases">
        <authorList>
            <person name="Varghese N."/>
            <person name="Submissions S."/>
        </authorList>
    </citation>
    <scope>NUCLEOTIDE SEQUENCE [LARGE SCALE GENOMIC DNA]</scope>
    <source>
        <strain evidence="3">DSM 17934</strain>
    </source>
</reference>
<feature type="domain" description="HYR-like" evidence="1">
    <location>
        <begin position="208"/>
        <end position="281"/>
    </location>
</feature>
<proteinExistence type="predicted"/>
<protein>
    <submittedName>
        <fullName evidence="2">Gliding motility-associated C-terminal domain-containing protein</fullName>
    </submittedName>
</protein>
<dbReference type="STRING" id="402734.SAMN05660918_2943"/>
<evidence type="ECO:0000313" key="3">
    <source>
        <dbReference type="Proteomes" id="UP000199702"/>
    </source>
</evidence>
<dbReference type="AlphaFoldDB" id="A0A1H6XQ33"/>
<sequence>VTFTATDACGNASTSSGTFTIQDTTDPTINTQASDMVVECDGQGNSQALAAWLASNGGAVSSDVCSGVTWSNNYSGSLSDDCGLTGSATVIFTATDACGNASTSSGTFTIQDTTDPTISTQASDMVVECDGQGNSQALAAWLASNGGAVSSDVCSGVTWSNNYSGSLSDDCGLTGSATVIFTATDACGNASTSSGTFTIQDTTDPIFTSELPENISVSCDAIPVPQELTGSDSCSSQITITTNDDIVENEGACIGQFTILRTWTITDSCGNDQSYTQTISVYDNTAPTLVTPLSTQVDANCSEIPAKPQLEFADNCSGVDPNIVYTETTTIISIYQYVIVRNWIVKDNCGNEASFSQTINVSVSEPFDAIPYRICKNETIDLFTLLDDDLPTNGTWVEVNTSGTLSGSIFNPSDLEYGYYTIQYIVSVENNPCPFIYEIYINVANCDVLAECEITVYNAVSPNGDGLNEVFLIDGITCYPNNTVEIYNRWGVNVYKAGGYNNGSVSFDGLSQNKLTVGNDKLPGDTYFYILKYSDAQNNSFEKTGYLYIKY</sequence>
<organism evidence="2 3">
    <name type="scientific">Flavobacterium terrigena</name>
    <dbReference type="NCBI Taxonomy" id="402734"/>
    <lineage>
        <taxon>Bacteria</taxon>
        <taxon>Pseudomonadati</taxon>
        <taxon>Bacteroidota</taxon>
        <taxon>Flavobacteriia</taxon>
        <taxon>Flavobacteriales</taxon>
        <taxon>Flavobacteriaceae</taxon>
        <taxon>Flavobacterium</taxon>
    </lineage>
</organism>
<dbReference type="OrthoDB" id="599464at2"/>
<evidence type="ECO:0000313" key="2">
    <source>
        <dbReference type="EMBL" id="SEJ31188.1"/>
    </source>
</evidence>
<dbReference type="InterPro" id="IPR026341">
    <property type="entry name" value="T9SS_type_B"/>
</dbReference>
<evidence type="ECO:0000259" key="1">
    <source>
        <dbReference type="Pfam" id="PF23237"/>
    </source>
</evidence>
<dbReference type="Proteomes" id="UP000199702">
    <property type="component" value="Unassembled WGS sequence"/>
</dbReference>
<gene>
    <name evidence="2" type="ORF">SAMN05660918_2943</name>
</gene>
<dbReference type="NCBIfam" id="TIGR04131">
    <property type="entry name" value="Bac_Flav_CTERM"/>
    <property type="match status" value="1"/>
</dbReference>
<dbReference type="Pfam" id="PF13585">
    <property type="entry name" value="CHU_C"/>
    <property type="match status" value="1"/>
</dbReference>
<keyword evidence="3" id="KW-1185">Reference proteome</keyword>